<evidence type="ECO:0000313" key="2">
    <source>
        <dbReference type="EMBL" id="MDQ6412122.1"/>
    </source>
</evidence>
<evidence type="ECO:0000313" key="4">
    <source>
        <dbReference type="Proteomes" id="UP001242288"/>
    </source>
</evidence>
<accession>A0AAP5BKC2</accession>
<keyword evidence="3" id="KW-1185">Reference proteome</keyword>
<dbReference type="SUPFAM" id="SSF53756">
    <property type="entry name" value="UDP-Glycosyltransferase/glycogen phosphorylase"/>
    <property type="match status" value="1"/>
</dbReference>
<dbReference type="EMBL" id="JAMXWF010000039">
    <property type="protein sequence ID" value="MDQ6412122.1"/>
    <property type="molecule type" value="Genomic_DNA"/>
</dbReference>
<gene>
    <name evidence="2" type="ORF">NIE36_33885</name>
    <name evidence="1" type="ORF">OSB80_33970</name>
</gene>
<organism evidence="2 4">
    <name type="scientific">Paraburkholderia madseniana</name>
    <dbReference type="NCBI Taxonomy" id="2599607"/>
    <lineage>
        <taxon>Bacteria</taxon>
        <taxon>Pseudomonadati</taxon>
        <taxon>Pseudomonadota</taxon>
        <taxon>Betaproteobacteria</taxon>
        <taxon>Burkholderiales</taxon>
        <taxon>Burkholderiaceae</taxon>
        <taxon>Paraburkholderia</taxon>
    </lineage>
</organism>
<dbReference type="Proteomes" id="UP001242288">
    <property type="component" value="Unassembled WGS sequence"/>
</dbReference>
<dbReference type="RefSeq" id="WP_266261020.1">
    <property type="nucleotide sequence ID" value="NZ_JAMXWF010000039.1"/>
</dbReference>
<dbReference type="EMBL" id="JAPKHW010000039">
    <property type="protein sequence ID" value="MCX4150307.1"/>
    <property type="molecule type" value="Genomic_DNA"/>
</dbReference>
<name>A0AAP5BKC2_9BURK</name>
<comment type="caution">
    <text evidence="2">The sequence shown here is derived from an EMBL/GenBank/DDBJ whole genome shotgun (WGS) entry which is preliminary data.</text>
</comment>
<evidence type="ECO:0008006" key="5">
    <source>
        <dbReference type="Google" id="ProtNLM"/>
    </source>
</evidence>
<dbReference type="AlphaFoldDB" id="A0AAP5BKC2"/>
<protein>
    <recommendedName>
        <fullName evidence="5">Glycosyltransferase</fullName>
    </recommendedName>
</protein>
<evidence type="ECO:0000313" key="3">
    <source>
        <dbReference type="Proteomes" id="UP001209412"/>
    </source>
</evidence>
<reference evidence="2" key="1">
    <citation type="submission" date="2022-06" db="EMBL/GenBank/DDBJ databases">
        <title>PHB producers.</title>
        <authorList>
            <person name="Besaury L."/>
        </authorList>
    </citation>
    <scope>NUCLEOTIDE SEQUENCE</scope>
    <source>
        <strain evidence="2 3">SEWS6</strain>
    </source>
</reference>
<sequence length="104" mass="11474">MDQELGSDALTARKTGKVDQEYFVAFNCGSVPEVIDHGAIGYICEDVQSAIRTLQHLNELSRTEILARFERRFGARTMAQKCVDSFGALRHGGQRTAILQTVTG</sequence>
<dbReference type="Gene3D" id="3.40.50.2000">
    <property type="entry name" value="Glycogen Phosphorylase B"/>
    <property type="match status" value="1"/>
</dbReference>
<evidence type="ECO:0000313" key="1">
    <source>
        <dbReference type="EMBL" id="MCX4150307.1"/>
    </source>
</evidence>
<dbReference type="Proteomes" id="UP001209412">
    <property type="component" value="Unassembled WGS sequence"/>
</dbReference>
<proteinExistence type="predicted"/>